<keyword evidence="2" id="KW-0479">Metal-binding</keyword>
<feature type="compositionally biased region" description="Low complexity" evidence="9">
    <location>
        <begin position="370"/>
        <end position="388"/>
    </location>
</feature>
<dbReference type="GO" id="GO:0000981">
    <property type="term" value="F:DNA-binding transcription factor activity, RNA polymerase II-specific"/>
    <property type="evidence" value="ECO:0007669"/>
    <property type="project" value="TreeGrafter"/>
</dbReference>
<protein>
    <recommendedName>
        <fullName evidence="10">GATA-type domain-containing protein</fullName>
    </recommendedName>
</protein>
<keyword evidence="12" id="KW-1185">Reference proteome</keyword>
<evidence type="ECO:0000256" key="3">
    <source>
        <dbReference type="ARBA" id="ARBA00022771"/>
    </source>
</evidence>
<dbReference type="CDD" id="cd00202">
    <property type="entry name" value="ZnF_GATA"/>
    <property type="match status" value="2"/>
</dbReference>
<feature type="compositionally biased region" description="Low complexity" evidence="9">
    <location>
        <begin position="190"/>
        <end position="204"/>
    </location>
</feature>
<keyword evidence="6" id="KW-0804">Transcription</keyword>
<dbReference type="PANTHER" id="PTHR10071">
    <property type="entry name" value="TRANSCRIPTION FACTOR GATA FAMILY MEMBER"/>
    <property type="match status" value="1"/>
</dbReference>
<feature type="region of interest" description="Disordered" evidence="9">
    <location>
        <begin position="321"/>
        <end position="400"/>
    </location>
</feature>
<dbReference type="Gene3D" id="3.30.50.10">
    <property type="entry name" value="Erythroid Transcription Factor GATA-1, subunit A"/>
    <property type="match status" value="2"/>
</dbReference>
<dbReference type="GO" id="GO:0008270">
    <property type="term" value="F:zinc ion binding"/>
    <property type="evidence" value="ECO:0007669"/>
    <property type="project" value="UniProtKB-KW"/>
</dbReference>
<dbReference type="PROSITE" id="PS00344">
    <property type="entry name" value="GATA_ZN_FINGER_1"/>
    <property type="match status" value="2"/>
</dbReference>
<feature type="domain" description="GATA-type" evidence="10">
    <location>
        <begin position="51"/>
        <end position="98"/>
    </location>
</feature>
<dbReference type="PRINTS" id="PR00619">
    <property type="entry name" value="GATAZNFINGER"/>
</dbReference>
<dbReference type="GO" id="GO:0000978">
    <property type="term" value="F:RNA polymerase II cis-regulatory region sequence-specific DNA binding"/>
    <property type="evidence" value="ECO:0007669"/>
    <property type="project" value="TreeGrafter"/>
</dbReference>
<dbReference type="AlphaFoldDB" id="A0A8H3IIN2"/>
<dbReference type="OrthoDB" id="515401at2759"/>
<organism evidence="11 12">
    <name type="scientific">Gomphillus americanus</name>
    <dbReference type="NCBI Taxonomy" id="1940652"/>
    <lineage>
        <taxon>Eukaryota</taxon>
        <taxon>Fungi</taxon>
        <taxon>Dikarya</taxon>
        <taxon>Ascomycota</taxon>
        <taxon>Pezizomycotina</taxon>
        <taxon>Lecanoromycetes</taxon>
        <taxon>OSLEUM clade</taxon>
        <taxon>Ostropomycetidae</taxon>
        <taxon>Ostropales</taxon>
        <taxon>Graphidaceae</taxon>
        <taxon>Gomphilloideae</taxon>
        <taxon>Gomphillus</taxon>
    </lineage>
</organism>
<feature type="compositionally biased region" description="Polar residues" evidence="9">
    <location>
        <begin position="90"/>
        <end position="105"/>
    </location>
</feature>
<evidence type="ECO:0000256" key="5">
    <source>
        <dbReference type="ARBA" id="ARBA00023015"/>
    </source>
</evidence>
<evidence type="ECO:0000256" key="8">
    <source>
        <dbReference type="PROSITE-ProRule" id="PRU00094"/>
    </source>
</evidence>
<dbReference type="Pfam" id="PF00320">
    <property type="entry name" value="GATA"/>
    <property type="match status" value="2"/>
</dbReference>
<name>A0A8H3IIN2_9LECA</name>
<feature type="region of interest" description="Disordered" evidence="9">
    <location>
        <begin position="264"/>
        <end position="286"/>
    </location>
</feature>
<feature type="compositionally biased region" description="Low complexity" evidence="9">
    <location>
        <begin position="23"/>
        <end position="41"/>
    </location>
</feature>
<feature type="region of interest" description="Disordered" evidence="9">
    <location>
        <begin position="1"/>
        <end position="42"/>
    </location>
</feature>
<reference evidence="11" key="1">
    <citation type="submission" date="2021-03" db="EMBL/GenBank/DDBJ databases">
        <authorList>
            <person name="Tagirdzhanova G."/>
        </authorList>
    </citation>
    <scope>NUCLEOTIDE SEQUENCE</scope>
</reference>
<comment type="subcellular location">
    <subcellularLocation>
        <location evidence="1">Nucleus</location>
    </subcellularLocation>
</comment>
<evidence type="ECO:0000259" key="10">
    <source>
        <dbReference type="PROSITE" id="PS50114"/>
    </source>
</evidence>
<keyword evidence="7" id="KW-0539">Nucleus</keyword>
<dbReference type="FunFam" id="3.30.50.10:FF:000007">
    <property type="entry name" value="Nitrogen regulatory AreA, N-terminal"/>
    <property type="match status" value="1"/>
</dbReference>
<dbReference type="PROSITE" id="PS50114">
    <property type="entry name" value="GATA_ZN_FINGER_2"/>
    <property type="match status" value="2"/>
</dbReference>
<dbReference type="PANTHER" id="PTHR10071:SF335">
    <property type="entry name" value="IRON-SENSING TRANSCRIPTIONAL REPRESSOR-RELATED"/>
    <property type="match status" value="1"/>
</dbReference>
<feature type="domain" description="GATA-type" evidence="10">
    <location>
        <begin position="215"/>
        <end position="262"/>
    </location>
</feature>
<keyword evidence="5" id="KW-0805">Transcription regulation</keyword>
<evidence type="ECO:0000256" key="7">
    <source>
        <dbReference type="ARBA" id="ARBA00023242"/>
    </source>
</evidence>
<evidence type="ECO:0000256" key="4">
    <source>
        <dbReference type="ARBA" id="ARBA00022833"/>
    </source>
</evidence>
<keyword evidence="4" id="KW-0862">Zinc</keyword>
<gene>
    <name evidence="11" type="ORF">GOMPHAMPRED_005396</name>
</gene>
<dbReference type="GO" id="GO:0005634">
    <property type="term" value="C:nucleus"/>
    <property type="evidence" value="ECO:0007669"/>
    <property type="project" value="UniProtKB-SubCell"/>
</dbReference>
<feature type="compositionally biased region" description="Polar residues" evidence="9">
    <location>
        <begin position="271"/>
        <end position="286"/>
    </location>
</feature>
<evidence type="ECO:0000256" key="6">
    <source>
        <dbReference type="ARBA" id="ARBA00023163"/>
    </source>
</evidence>
<sequence>MSGGLRDEDNRKRLASEGDRNRSASYSSRASPETLPSSSSSKIKPAFEQVCSNCGTSKTPLWRRAPDGSTICNACGLYQKARNSARPVPSRQQGTQATAFSNQQSYPPIDSISLAEEHQSISASTSGTACTTKTGSCPGGGQCNGTGGADGCNGCPAFNNRLAKKSQNTLSQPARSESKKSKSTEIQAHPTSEMEPEPSTSTTPVTAVTNVESCCRNCGTSVTPLWRRDDDGHTICNACGLYHKLHGVHRPVAMKKSIIKRRKRVVPYTPDQAQSQNDSPETSASPELQPAVIANLNPNTVQRFLPAVDFTGYREIAPRVVPIRGPTPRASETDAESRKRSYSTSESRHEPIRQNVLDSTKPINKLGSISSLLNPQQPSIQQSSGGSPTDLSINPSAGPLARKTRLLQEADTLRSLLRAKEQELQELNPMDGT</sequence>
<feature type="compositionally biased region" description="Polar residues" evidence="9">
    <location>
        <begin position="166"/>
        <end position="175"/>
    </location>
</feature>
<dbReference type="InterPro" id="IPR013088">
    <property type="entry name" value="Znf_NHR/GATA"/>
</dbReference>
<dbReference type="EMBL" id="CAJPDQ010000032">
    <property type="protein sequence ID" value="CAF9929422.1"/>
    <property type="molecule type" value="Genomic_DNA"/>
</dbReference>
<proteinExistence type="predicted"/>
<evidence type="ECO:0000256" key="2">
    <source>
        <dbReference type="ARBA" id="ARBA00022723"/>
    </source>
</evidence>
<dbReference type="InterPro" id="IPR000679">
    <property type="entry name" value="Znf_GATA"/>
</dbReference>
<feature type="region of interest" description="Disordered" evidence="9">
    <location>
        <begin position="166"/>
        <end position="204"/>
    </location>
</feature>
<evidence type="ECO:0000256" key="9">
    <source>
        <dbReference type="SAM" id="MobiDB-lite"/>
    </source>
</evidence>
<feature type="region of interest" description="Disordered" evidence="9">
    <location>
        <begin position="85"/>
        <end position="105"/>
    </location>
</feature>
<dbReference type="GO" id="GO:0045944">
    <property type="term" value="P:positive regulation of transcription by RNA polymerase II"/>
    <property type="evidence" value="ECO:0007669"/>
    <property type="project" value="TreeGrafter"/>
</dbReference>
<comment type="caution">
    <text evidence="11">The sequence shown here is derived from an EMBL/GenBank/DDBJ whole genome shotgun (WGS) entry which is preliminary data.</text>
</comment>
<keyword evidence="3 8" id="KW-0863">Zinc-finger</keyword>
<feature type="compositionally biased region" description="Basic and acidic residues" evidence="9">
    <location>
        <begin position="1"/>
        <end position="22"/>
    </location>
</feature>
<dbReference type="InterPro" id="IPR039355">
    <property type="entry name" value="Transcription_factor_GATA"/>
</dbReference>
<dbReference type="SMART" id="SM00401">
    <property type="entry name" value="ZnF_GATA"/>
    <property type="match status" value="2"/>
</dbReference>
<evidence type="ECO:0000313" key="12">
    <source>
        <dbReference type="Proteomes" id="UP000664169"/>
    </source>
</evidence>
<evidence type="ECO:0000313" key="11">
    <source>
        <dbReference type="EMBL" id="CAF9929422.1"/>
    </source>
</evidence>
<dbReference type="SUPFAM" id="SSF57716">
    <property type="entry name" value="Glucocorticoid receptor-like (DNA-binding domain)"/>
    <property type="match status" value="2"/>
</dbReference>
<accession>A0A8H3IIN2</accession>
<evidence type="ECO:0000256" key="1">
    <source>
        <dbReference type="ARBA" id="ARBA00004123"/>
    </source>
</evidence>
<dbReference type="GO" id="GO:0000122">
    <property type="term" value="P:negative regulation of transcription by RNA polymerase II"/>
    <property type="evidence" value="ECO:0007669"/>
    <property type="project" value="TreeGrafter"/>
</dbReference>
<dbReference type="Proteomes" id="UP000664169">
    <property type="component" value="Unassembled WGS sequence"/>
</dbReference>